<sequence length="134" mass="15349">MSRHLLNYYIAARFIFTVEQDDIWTVIALHAIPPDLWLVVTFQHEIRLYHVMMLLAMQSLFQQWSLVICFPVHASNLEGPGNLVPAFHLSTSGTSYPLGGWLTPNHGISHRFALLSKVLIDRVNHLFAMQIANR</sequence>
<evidence type="ECO:0000313" key="2">
    <source>
        <dbReference type="Proteomes" id="UP000188318"/>
    </source>
</evidence>
<keyword evidence="2" id="KW-1185">Reference proteome</keyword>
<name>A0A1R3RXI3_ASPC5</name>
<accession>A0A1R3RXI3</accession>
<dbReference type="EMBL" id="KV907495">
    <property type="protein sequence ID" value="OOF99215.1"/>
    <property type="molecule type" value="Genomic_DNA"/>
</dbReference>
<dbReference type="AlphaFoldDB" id="A0A1R3RXI3"/>
<protein>
    <submittedName>
        <fullName evidence="1">Uncharacterized protein</fullName>
    </submittedName>
</protein>
<evidence type="ECO:0000313" key="1">
    <source>
        <dbReference type="EMBL" id="OOF99215.1"/>
    </source>
</evidence>
<proteinExistence type="predicted"/>
<dbReference type="Proteomes" id="UP000188318">
    <property type="component" value="Unassembled WGS sequence"/>
</dbReference>
<dbReference type="OrthoDB" id="308464at2759"/>
<gene>
    <name evidence="1" type="ORF">ASPCADRAFT_204876</name>
</gene>
<organism evidence="1 2">
    <name type="scientific">Aspergillus carbonarius (strain ITEM 5010)</name>
    <dbReference type="NCBI Taxonomy" id="602072"/>
    <lineage>
        <taxon>Eukaryota</taxon>
        <taxon>Fungi</taxon>
        <taxon>Dikarya</taxon>
        <taxon>Ascomycota</taxon>
        <taxon>Pezizomycotina</taxon>
        <taxon>Eurotiomycetes</taxon>
        <taxon>Eurotiomycetidae</taxon>
        <taxon>Eurotiales</taxon>
        <taxon>Aspergillaceae</taxon>
        <taxon>Aspergillus</taxon>
        <taxon>Aspergillus subgen. Circumdati</taxon>
    </lineage>
</organism>
<dbReference type="VEuPathDB" id="FungiDB:ASPCADRAFT_204876"/>
<reference evidence="2" key="1">
    <citation type="journal article" date="2017" name="Genome Biol.">
        <title>Comparative genomics reveals high biological diversity and specific adaptations in the industrially and medically important fungal genus Aspergillus.</title>
        <authorList>
            <person name="de Vries R.P."/>
            <person name="Riley R."/>
            <person name="Wiebenga A."/>
            <person name="Aguilar-Osorio G."/>
            <person name="Amillis S."/>
            <person name="Uchima C.A."/>
            <person name="Anderluh G."/>
            <person name="Asadollahi M."/>
            <person name="Askin M."/>
            <person name="Barry K."/>
            <person name="Battaglia E."/>
            <person name="Bayram O."/>
            <person name="Benocci T."/>
            <person name="Braus-Stromeyer S.A."/>
            <person name="Caldana C."/>
            <person name="Canovas D."/>
            <person name="Cerqueira G.C."/>
            <person name="Chen F."/>
            <person name="Chen W."/>
            <person name="Choi C."/>
            <person name="Clum A."/>
            <person name="Dos Santos R.A."/>
            <person name="Damasio A.R."/>
            <person name="Diallinas G."/>
            <person name="Emri T."/>
            <person name="Fekete E."/>
            <person name="Flipphi M."/>
            <person name="Freyberg S."/>
            <person name="Gallo A."/>
            <person name="Gournas C."/>
            <person name="Habgood R."/>
            <person name="Hainaut M."/>
            <person name="Harispe M.L."/>
            <person name="Henrissat B."/>
            <person name="Hilden K.S."/>
            <person name="Hope R."/>
            <person name="Hossain A."/>
            <person name="Karabika E."/>
            <person name="Karaffa L."/>
            <person name="Karanyi Z."/>
            <person name="Krasevec N."/>
            <person name="Kuo A."/>
            <person name="Kusch H."/>
            <person name="LaButti K."/>
            <person name="Lagendijk E.L."/>
            <person name="Lapidus A."/>
            <person name="Levasseur A."/>
            <person name="Lindquist E."/>
            <person name="Lipzen A."/>
            <person name="Logrieco A.F."/>
            <person name="MacCabe A."/>
            <person name="Maekelae M.R."/>
            <person name="Malavazi I."/>
            <person name="Melin P."/>
            <person name="Meyer V."/>
            <person name="Mielnichuk N."/>
            <person name="Miskei M."/>
            <person name="Molnar A.P."/>
            <person name="Mule G."/>
            <person name="Ngan C.Y."/>
            <person name="Orejas M."/>
            <person name="Orosz E."/>
            <person name="Ouedraogo J.P."/>
            <person name="Overkamp K.M."/>
            <person name="Park H.-S."/>
            <person name="Perrone G."/>
            <person name="Piumi F."/>
            <person name="Punt P.J."/>
            <person name="Ram A.F."/>
            <person name="Ramon A."/>
            <person name="Rauscher S."/>
            <person name="Record E."/>
            <person name="Riano-Pachon D.M."/>
            <person name="Robert V."/>
            <person name="Roehrig J."/>
            <person name="Ruller R."/>
            <person name="Salamov A."/>
            <person name="Salih N.S."/>
            <person name="Samson R.A."/>
            <person name="Sandor E."/>
            <person name="Sanguinetti M."/>
            <person name="Schuetze T."/>
            <person name="Sepcic K."/>
            <person name="Shelest E."/>
            <person name="Sherlock G."/>
            <person name="Sophianopoulou V."/>
            <person name="Squina F.M."/>
            <person name="Sun H."/>
            <person name="Susca A."/>
            <person name="Todd R.B."/>
            <person name="Tsang A."/>
            <person name="Unkles S.E."/>
            <person name="van de Wiele N."/>
            <person name="van Rossen-Uffink D."/>
            <person name="Oliveira J.V."/>
            <person name="Vesth T.C."/>
            <person name="Visser J."/>
            <person name="Yu J.-H."/>
            <person name="Zhou M."/>
            <person name="Andersen M.R."/>
            <person name="Archer D.B."/>
            <person name="Baker S.E."/>
            <person name="Benoit I."/>
            <person name="Brakhage A.A."/>
            <person name="Braus G.H."/>
            <person name="Fischer R."/>
            <person name="Frisvad J.C."/>
            <person name="Goldman G.H."/>
            <person name="Houbraken J."/>
            <person name="Oakley B."/>
            <person name="Pocsi I."/>
            <person name="Scazzocchio C."/>
            <person name="Seiboth B."/>
            <person name="vanKuyk P.A."/>
            <person name="Wortman J."/>
            <person name="Dyer P.S."/>
            <person name="Grigoriev I.V."/>
        </authorList>
    </citation>
    <scope>NUCLEOTIDE SEQUENCE [LARGE SCALE GENOMIC DNA]</scope>
    <source>
        <strain evidence="2">ITEM 5010</strain>
    </source>
</reference>